<keyword evidence="1" id="KW-1133">Transmembrane helix</keyword>
<accession>A0A3N4LJY2</accession>
<evidence type="ECO:0000256" key="1">
    <source>
        <dbReference type="SAM" id="Phobius"/>
    </source>
</evidence>
<dbReference type="Proteomes" id="UP000267821">
    <property type="component" value="Unassembled WGS sequence"/>
</dbReference>
<organism evidence="2 3">
    <name type="scientific">Terfezia boudieri ATCC MYA-4762</name>
    <dbReference type="NCBI Taxonomy" id="1051890"/>
    <lineage>
        <taxon>Eukaryota</taxon>
        <taxon>Fungi</taxon>
        <taxon>Dikarya</taxon>
        <taxon>Ascomycota</taxon>
        <taxon>Pezizomycotina</taxon>
        <taxon>Pezizomycetes</taxon>
        <taxon>Pezizales</taxon>
        <taxon>Pezizaceae</taxon>
        <taxon>Terfezia</taxon>
    </lineage>
</organism>
<evidence type="ECO:0000313" key="2">
    <source>
        <dbReference type="EMBL" id="RPB21712.1"/>
    </source>
</evidence>
<keyword evidence="1" id="KW-0812">Transmembrane</keyword>
<protein>
    <submittedName>
        <fullName evidence="2">Uncharacterized protein</fullName>
    </submittedName>
</protein>
<keyword evidence="3" id="KW-1185">Reference proteome</keyword>
<gene>
    <name evidence="2" type="ORF">L211DRAFT_415068</name>
</gene>
<sequence>MVFHRPSSKTGPAESYQSFWGVLLFYIFIALCRRLLFPATVWFSSKGRLSTGHASIHIHTPYIQYIYIIYIPRSYMLLYHITLMQLIRTLKPTPCVQRGICINLGKVLHCHGKVGCSVSGDTFVNLRAHIPLAWAARIKPALQPEPPVREIKKGTIKRYKGKKVKRYTLDGEL</sequence>
<name>A0A3N4LJY2_9PEZI</name>
<reference evidence="2 3" key="1">
    <citation type="journal article" date="2018" name="Nat. Ecol. Evol.">
        <title>Pezizomycetes genomes reveal the molecular basis of ectomycorrhizal truffle lifestyle.</title>
        <authorList>
            <person name="Murat C."/>
            <person name="Payen T."/>
            <person name="Noel B."/>
            <person name="Kuo A."/>
            <person name="Morin E."/>
            <person name="Chen J."/>
            <person name="Kohler A."/>
            <person name="Krizsan K."/>
            <person name="Balestrini R."/>
            <person name="Da Silva C."/>
            <person name="Montanini B."/>
            <person name="Hainaut M."/>
            <person name="Levati E."/>
            <person name="Barry K.W."/>
            <person name="Belfiori B."/>
            <person name="Cichocki N."/>
            <person name="Clum A."/>
            <person name="Dockter R.B."/>
            <person name="Fauchery L."/>
            <person name="Guy J."/>
            <person name="Iotti M."/>
            <person name="Le Tacon F."/>
            <person name="Lindquist E.A."/>
            <person name="Lipzen A."/>
            <person name="Malagnac F."/>
            <person name="Mello A."/>
            <person name="Molinier V."/>
            <person name="Miyauchi S."/>
            <person name="Poulain J."/>
            <person name="Riccioni C."/>
            <person name="Rubini A."/>
            <person name="Sitrit Y."/>
            <person name="Splivallo R."/>
            <person name="Traeger S."/>
            <person name="Wang M."/>
            <person name="Zifcakova L."/>
            <person name="Wipf D."/>
            <person name="Zambonelli A."/>
            <person name="Paolocci F."/>
            <person name="Nowrousian M."/>
            <person name="Ottonello S."/>
            <person name="Baldrian P."/>
            <person name="Spatafora J.W."/>
            <person name="Henrissat B."/>
            <person name="Nagy L.G."/>
            <person name="Aury J.M."/>
            <person name="Wincker P."/>
            <person name="Grigoriev I.V."/>
            <person name="Bonfante P."/>
            <person name="Martin F.M."/>
        </authorList>
    </citation>
    <scope>NUCLEOTIDE SEQUENCE [LARGE SCALE GENOMIC DNA]</scope>
    <source>
        <strain evidence="2 3">ATCC MYA-4762</strain>
    </source>
</reference>
<dbReference type="InParanoid" id="A0A3N4LJY2"/>
<dbReference type="EMBL" id="ML121557">
    <property type="protein sequence ID" value="RPB21712.1"/>
    <property type="molecule type" value="Genomic_DNA"/>
</dbReference>
<feature type="transmembrane region" description="Helical" evidence="1">
    <location>
        <begin position="20"/>
        <end position="42"/>
    </location>
</feature>
<evidence type="ECO:0000313" key="3">
    <source>
        <dbReference type="Proteomes" id="UP000267821"/>
    </source>
</evidence>
<keyword evidence="1" id="KW-0472">Membrane</keyword>
<proteinExistence type="predicted"/>
<dbReference type="AlphaFoldDB" id="A0A3N4LJY2"/>